<dbReference type="Gene3D" id="3.40.50.1820">
    <property type="entry name" value="alpha/beta hydrolase"/>
    <property type="match status" value="1"/>
</dbReference>
<evidence type="ECO:0000313" key="2">
    <source>
        <dbReference type="EMBL" id="NAS20187.1"/>
    </source>
</evidence>
<keyword evidence="3" id="KW-1185">Reference proteome</keyword>
<dbReference type="AlphaFoldDB" id="A0A7C9IZV4"/>
<dbReference type="InterPro" id="IPR029058">
    <property type="entry name" value="AB_hydrolase_fold"/>
</dbReference>
<evidence type="ECO:0000313" key="3">
    <source>
        <dbReference type="Proteomes" id="UP000479526"/>
    </source>
</evidence>
<reference evidence="2 3" key="1">
    <citation type="submission" date="2020-01" db="EMBL/GenBank/DDBJ databases">
        <title>Herbidospora sp. NEAU-GS84 nov., a novel actinomycete isolated from soil.</title>
        <authorList>
            <person name="Han L."/>
        </authorList>
    </citation>
    <scope>NUCLEOTIDE SEQUENCE [LARGE SCALE GENOMIC DNA]</scope>
    <source>
        <strain evidence="2 3">NEAU-GS84</strain>
    </source>
</reference>
<dbReference type="Pfam" id="PF12697">
    <property type="entry name" value="Abhydrolase_6"/>
    <property type="match status" value="1"/>
</dbReference>
<organism evidence="2 3">
    <name type="scientific">Herbidospora solisilvae</name>
    <dbReference type="NCBI Taxonomy" id="2696284"/>
    <lineage>
        <taxon>Bacteria</taxon>
        <taxon>Bacillati</taxon>
        <taxon>Actinomycetota</taxon>
        <taxon>Actinomycetes</taxon>
        <taxon>Streptosporangiales</taxon>
        <taxon>Streptosporangiaceae</taxon>
        <taxon>Herbidospora</taxon>
    </lineage>
</organism>
<dbReference type="PANTHER" id="PTHR43194:SF2">
    <property type="entry name" value="PEROXISOMAL MEMBRANE PROTEIN LPX1"/>
    <property type="match status" value="1"/>
</dbReference>
<evidence type="ECO:0000259" key="1">
    <source>
        <dbReference type="Pfam" id="PF12697"/>
    </source>
</evidence>
<dbReference type="EMBL" id="WXEW01000001">
    <property type="protein sequence ID" value="NAS20187.1"/>
    <property type="molecule type" value="Genomic_DNA"/>
</dbReference>
<dbReference type="SUPFAM" id="SSF53474">
    <property type="entry name" value="alpha/beta-Hydrolases"/>
    <property type="match status" value="1"/>
</dbReference>
<sequence>MGAGAPLFQRGRRLLDVWFEEAGSGAPVVLLHSSAADARMWDPLWPELAARFRVVRLDFRGFGRSPWAAQEPYTDAGDVADVLDGLGVREAAVVGASHGGRVALEVATARPDLVGRLVLLAAGMGLPPTPELRAFGQAEDAFIEAGDVEGAVRLNVDTWLGPEAGEAERIWVAEMQRTAFELQLAADPEPTAGHLPIDLAAITAPAVVVSGAHDLPYFQDTARTIAAGLASAELVELAWAGHLPSIERPGEVTRLLLDRLGDLSG</sequence>
<name>A0A7C9IZV4_9ACTN</name>
<dbReference type="PRINTS" id="PR00111">
    <property type="entry name" value="ABHYDROLASE"/>
</dbReference>
<dbReference type="InterPro" id="IPR000073">
    <property type="entry name" value="AB_hydrolase_1"/>
</dbReference>
<keyword evidence="2" id="KW-0378">Hydrolase</keyword>
<protein>
    <submittedName>
        <fullName evidence="2">Alpha/beta fold hydrolase</fullName>
    </submittedName>
</protein>
<proteinExistence type="predicted"/>
<gene>
    <name evidence="2" type="ORF">GT755_00645</name>
</gene>
<dbReference type="InterPro" id="IPR050228">
    <property type="entry name" value="Carboxylesterase_BioH"/>
</dbReference>
<dbReference type="Proteomes" id="UP000479526">
    <property type="component" value="Unassembled WGS sequence"/>
</dbReference>
<comment type="caution">
    <text evidence="2">The sequence shown here is derived from an EMBL/GenBank/DDBJ whole genome shotgun (WGS) entry which is preliminary data.</text>
</comment>
<dbReference type="PANTHER" id="PTHR43194">
    <property type="entry name" value="HYDROLASE ALPHA/BETA FOLD FAMILY"/>
    <property type="match status" value="1"/>
</dbReference>
<dbReference type="GO" id="GO:0016787">
    <property type="term" value="F:hydrolase activity"/>
    <property type="evidence" value="ECO:0007669"/>
    <property type="project" value="UniProtKB-KW"/>
</dbReference>
<feature type="domain" description="AB hydrolase-1" evidence="1">
    <location>
        <begin position="28"/>
        <end position="253"/>
    </location>
</feature>
<accession>A0A7C9IZV4</accession>